<dbReference type="SMART" id="SM00478">
    <property type="entry name" value="ENDO3c"/>
    <property type="match status" value="1"/>
</dbReference>
<evidence type="ECO:0000256" key="5">
    <source>
        <dbReference type="ARBA" id="ARBA00023295"/>
    </source>
</evidence>
<evidence type="ECO:0000256" key="2">
    <source>
        <dbReference type="ARBA" id="ARBA00022801"/>
    </source>
</evidence>
<dbReference type="InterPro" id="IPR003265">
    <property type="entry name" value="HhH-GPD_domain"/>
</dbReference>
<evidence type="ECO:0000256" key="3">
    <source>
        <dbReference type="ARBA" id="ARBA00023204"/>
    </source>
</evidence>
<dbReference type="SUPFAM" id="SSF48150">
    <property type="entry name" value="DNA-glycosylase"/>
    <property type="match status" value="1"/>
</dbReference>
<feature type="region of interest" description="Disordered" evidence="6">
    <location>
        <begin position="228"/>
        <end position="269"/>
    </location>
</feature>
<keyword evidence="1" id="KW-0227">DNA damage</keyword>
<dbReference type="Pfam" id="PF00730">
    <property type="entry name" value="HhH-GPD"/>
    <property type="match status" value="1"/>
</dbReference>
<name>A0A7E4VNG1_PANRE</name>
<evidence type="ECO:0000256" key="6">
    <source>
        <dbReference type="SAM" id="MobiDB-lite"/>
    </source>
</evidence>
<proteinExistence type="predicted"/>
<dbReference type="GO" id="GO:0000703">
    <property type="term" value="F:oxidized pyrimidine nucleobase lesion DNA N-glycosylase activity"/>
    <property type="evidence" value="ECO:0007669"/>
    <property type="project" value="TreeGrafter"/>
</dbReference>
<protein>
    <submittedName>
        <fullName evidence="9">ENDO3c domain-containing protein</fullName>
    </submittedName>
</protein>
<dbReference type="AlphaFoldDB" id="A0A7E4VNG1"/>
<evidence type="ECO:0000259" key="7">
    <source>
        <dbReference type="SMART" id="SM00478"/>
    </source>
</evidence>
<dbReference type="InterPro" id="IPR023170">
    <property type="entry name" value="HhH_base_excis_C"/>
</dbReference>
<feature type="domain" description="HhH-GPD" evidence="7">
    <location>
        <begin position="52"/>
        <end position="202"/>
    </location>
</feature>
<reference evidence="8" key="1">
    <citation type="journal article" date="2013" name="Genetics">
        <title>The draft genome and transcriptome of Panagrellus redivivus are shaped by the harsh demands of a free-living lifestyle.</title>
        <authorList>
            <person name="Srinivasan J."/>
            <person name="Dillman A.R."/>
            <person name="Macchietto M.G."/>
            <person name="Heikkinen L."/>
            <person name="Lakso M."/>
            <person name="Fracchia K.M."/>
            <person name="Antoshechkin I."/>
            <person name="Mortazavi A."/>
            <person name="Wong G."/>
            <person name="Sternberg P.W."/>
        </authorList>
    </citation>
    <scope>NUCLEOTIDE SEQUENCE [LARGE SCALE GENOMIC DNA]</scope>
    <source>
        <strain evidence="8">MT8872</strain>
    </source>
</reference>
<dbReference type="GO" id="GO:0005634">
    <property type="term" value="C:nucleus"/>
    <property type="evidence" value="ECO:0007669"/>
    <property type="project" value="TreeGrafter"/>
</dbReference>
<dbReference type="InterPro" id="IPR011257">
    <property type="entry name" value="DNA_glycosylase"/>
</dbReference>
<evidence type="ECO:0000313" key="9">
    <source>
        <dbReference type="WBParaSite" id="Pan_g22682.t1"/>
    </source>
</evidence>
<sequence>MSTLKFKPIFDTLQASSTVAEAAVFKHGARAMSDAASDTKEFRFHCFVGIFLSPMSHDKITHEAVMSLKALPSGLTPQSIVDMDLDVLKSKLTKVNHHKSKAENLKTACARLLSEFDGDVPSEVPVLQTFKGIGPKIALLVSEVCWNKSVGIVVDTHVHRICNKIGWVKTKDPEGTRKAMEALVDSSEHVLVNECLVALGQTICKAAKPDCANCPIREMVDCAFGKTGTPSSISSKKETPAKTPANPEAKPKAPKRRAPKRQHVSVSGD</sequence>
<keyword evidence="3" id="KW-0234">DNA repair</keyword>
<dbReference type="Gene3D" id="1.10.340.30">
    <property type="entry name" value="Hypothetical protein, domain 2"/>
    <property type="match status" value="1"/>
</dbReference>
<keyword evidence="8" id="KW-1185">Reference proteome</keyword>
<evidence type="ECO:0000256" key="1">
    <source>
        <dbReference type="ARBA" id="ARBA00022763"/>
    </source>
</evidence>
<reference evidence="9" key="2">
    <citation type="submission" date="2020-10" db="UniProtKB">
        <authorList>
            <consortium name="WormBaseParasite"/>
        </authorList>
    </citation>
    <scope>IDENTIFICATION</scope>
</reference>
<keyword evidence="5" id="KW-0326">Glycosidase</keyword>
<feature type="compositionally biased region" description="Basic residues" evidence="6">
    <location>
        <begin position="252"/>
        <end position="263"/>
    </location>
</feature>
<dbReference type="WBParaSite" id="Pan_g22682.t1">
    <property type="protein sequence ID" value="Pan_g22682.t1"/>
    <property type="gene ID" value="Pan_g22682"/>
</dbReference>
<evidence type="ECO:0000256" key="4">
    <source>
        <dbReference type="ARBA" id="ARBA00023239"/>
    </source>
</evidence>
<accession>A0A7E4VNG1</accession>
<keyword evidence="2" id="KW-0378">Hydrolase</keyword>
<organism evidence="8 9">
    <name type="scientific">Panagrellus redivivus</name>
    <name type="common">Microworm</name>
    <dbReference type="NCBI Taxonomy" id="6233"/>
    <lineage>
        <taxon>Eukaryota</taxon>
        <taxon>Metazoa</taxon>
        <taxon>Ecdysozoa</taxon>
        <taxon>Nematoda</taxon>
        <taxon>Chromadorea</taxon>
        <taxon>Rhabditida</taxon>
        <taxon>Tylenchina</taxon>
        <taxon>Panagrolaimomorpha</taxon>
        <taxon>Panagrolaimoidea</taxon>
        <taxon>Panagrolaimidae</taxon>
        <taxon>Panagrellus</taxon>
    </lineage>
</organism>
<dbReference type="Gene3D" id="1.10.1670.10">
    <property type="entry name" value="Helix-hairpin-Helix base-excision DNA repair enzymes (C-terminal)"/>
    <property type="match status" value="1"/>
</dbReference>
<dbReference type="PANTHER" id="PTHR43286">
    <property type="entry name" value="ENDONUCLEASE III-LIKE PROTEIN 1"/>
    <property type="match status" value="1"/>
</dbReference>
<keyword evidence="4" id="KW-0456">Lyase</keyword>
<dbReference type="GO" id="GO:0016829">
    <property type="term" value="F:lyase activity"/>
    <property type="evidence" value="ECO:0007669"/>
    <property type="project" value="UniProtKB-KW"/>
</dbReference>
<evidence type="ECO:0000313" key="8">
    <source>
        <dbReference type="Proteomes" id="UP000492821"/>
    </source>
</evidence>
<dbReference type="Proteomes" id="UP000492821">
    <property type="component" value="Unassembled WGS sequence"/>
</dbReference>
<dbReference type="GO" id="GO:0006285">
    <property type="term" value="P:base-excision repair, AP site formation"/>
    <property type="evidence" value="ECO:0007669"/>
    <property type="project" value="TreeGrafter"/>
</dbReference>
<dbReference type="GO" id="GO:0006289">
    <property type="term" value="P:nucleotide-excision repair"/>
    <property type="evidence" value="ECO:0007669"/>
    <property type="project" value="TreeGrafter"/>
</dbReference>
<dbReference type="PANTHER" id="PTHR43286:SF1">
    <property type="entry name" value="ENDONUCLEASE III-LIKE PROTEIN 1"/>
    <property type="match status" value="1"/>
</dbReference>
<dbReference type="GO" id="GO:0003906">
    <property type="term" value="F:DNA-(apurinic or apyrimidinic site) endonuclease activity"/>
    <property type="evidence" value="ECO:0007669"/>
    <property type="project" value="TreeGrafter"/>
</dbReference>
<dbReference type="CDD" id="cd00056">
    <property type="entry name" value="ENDO3c"/>
    <property type="match status" value="1"/>
</dbReference>